<dbReference type="InterPro" id="IPR036020">
    <property type="entry name" value="WW_dom_sf"/>
</dbReference>
<comment type="subcellular location">
    <subcellularLocation>
        <location evidence="1">Cytoplasm</location>
        <location evidence="1">Cytoskeleton</location>
        <location evidence="1">Microtubule organizing center</location>
        <location evidence="1">Centrosome</location>
        <location evidence="1">Centriole</location>
    </subcellularLocation>
    <subcellularLocation>
        <location evidence="2">Nucleus</location>
    </subcellularLocation>
</comment>
<dbReference type="SUPFAM" id="SSF51045">
    <property type="entry name" value="WW domain"/>
    <property type="match status" value="1"/>
</dbReference>
<dbReference type="OrthoDB" id="6344460at2759"/>
<comment type="function">
    <text evidence="14">Plays a role in microtubule organization and/or maintenance for the formation of primary cilia (PC), a microtubule-based structure that protrudes from the surface of epithelial cells. Plays a critical role in G2/M checkpoint and nuclear divisions. A key player in the DNA damage-activated ATR/ATM signaling cascade since it is required for the proper phosphorylation of H2AX, RPA, CHEK2 and CHEK1. Plays a critical role in chromosome segregation, acting as a mediator required for the maintenance of genomic stability through modulation of MDC1, RPA and CHEK1.</text>
</comment>
<dbReference type="PROSITE" id="PS50020">
    <property type="entry name" value="WW_DOMAIN_2"/>
    <property type="match status" value="1"/>
</dbReference>
<evidence type="ECO:0000259" key="18">
    <source>
        <dbReference type="PROSITE" id="PS50020"/>
    </source>
</evidence>
<keyword evidence="8" id="KW-0970">Cilium biogenesis/degradation</keyword>
<feature type="compositionally biased region" description="Basic and acidic residues" evidence="17">
    <location>
        <begin position="261"/>
        <end position="280"/>
    </location>
</feature>
<feature type="compositionally biased region" description="Basic and acidic residues" evidence="17">
    <location>
        <begin position="454"/>
        <end position="474"/>
    </location>
</feature>
<dbReference type="VEuPathDB" id="VectorBase:BGLB035577"/>
<dbReference type="Pfam" id="PF00397">
    <property type="entry name" value="WW"/>
    <property type="match status" value="1"/>
</dbReference>
<evidence type="ECO:0000256" key="7">
    <source>
        <dbReference type="ARBA" id="ARBA00022776"/>
    </source>
</evidence>
<protein>
    <recommendedName>
        <fullName evidence="16">Centrosomal protein of 164 kDa</fullName>
    </recommendedName>
</protein>
<evidence type="ECO:0000313" key="19">
    <source>
        <dbReference type="EnsemblMetazoa" id="BGLB035577-PA"/>
    </source>
</evidence>
<comment type="subunit">
    <text evidence="15">Interacts (via N-terminus) with ATRIP. Interacts with ATM, ATR and MDC1. Interacts with XPA (via N-terminus) upon UV irradiation. Interacts with CEP83, CCDC92, TTBK2, DVL3, NPHP3 and weakly with NPHP4. Interacts with DZIP1.</text>
</comment>
<organism evidence="19 20">
    <name type="scientific">Biomphalaria glabrata</name>
    <name type="common">Bloodfluke planorb</name>
    <name type="synonym">Freshwater snail</name>
    <dbReference type="NCBI Taxonomy" id="6526"/>
    <lineage>
        <taxon>Eukaryota</taxon>
        <taxon>Metazoa</taxon>
        <taxon>Spiralia</taxon>
        <taxon>Lophotrochozoa</taxon>
        <taxon>Mollusca</taxon>
        <taxon>Gastropoda</taxon>
        <taxon>Heterobranchia</taxon>
        <taxon>Euthyneura</taxon>
        <taxon>Panpulmonata</taxon>
        <taxon>Hygrophila</taxon>
        <taxon>Lymnaeoidea</taxon>
        <taxon>Planorbidae</taxon>
        <taxon>Biomphalaria</taxon>
    </lineage>
</organism>
<reference evidence="19" key="1">
    <citation type="submission" date="2020-05" db="UniProtKB">
        <authorList>
            <consortium name="EnsemblMetazoa"/>
        </authorList>
    </citation>
    <scope>IDENTIFICATION</scope>
    <source>
        <strain evidence="19">BB02</strain>
    </source>
</reference>
<evidence type="ECO:0000256" key="16">
    <source>
        <dbReference type="ARBA" id="ARBA00067900"/>
    </source>
</evidence>
<keyword evidence="9" id="KW-0175">Coiled coil</keyword>
<dbReference type="Gene3D" id="3.30.1470.10">
    <property type="entry name" value="Photosystem I PsaD, reaction center subunit II"/>
    <property type="match status" value="1"/>
</dbReference>
<dbReference type="Proteomes" id="UP000076420">
    <property type="component" value="Unassembled WGS sequence"/>
</dbReference>
<accession>A0A2C9LVV9</accession>
<evidence type="ECO:0000256" key="13">
    <source>
        <dbReference type="ARBA" id="ARBA00023306"/>
    </source>
</evidence>
<dbReference type="PANTHER" id="PTHR21715:SF0">
    <property type="entry name" value="RH04127P"/>
    <property type="match status" value="1"/>
</dbReference>
<feature type="region of interest" description="Disordered" evidence="17">
    <location>
        <begin position="255"/>
        <end position="280"/>
    </location>
</feature>
<keyword evidence="4" id="KW-0597">Phosphoprotein</keyword>
<dbReference type="FunFam" id="3.30.1470.10:FF:000001">
    <property type="entry name" value="Centrosomal protein of 164 kDa"/>
    <property type="match status" value="1"/>
</dbReference>
<keyword evidence="12" id="KW-0539">Nucleus</keyword>
<sequence length="716" mass="82835">MMINDQMILEEDYDENYEPTENEIVEYATSIGIDVDTEQHLLWIAREGFNAPLPDNWKPCQTPTGDIYYFNFASGESIWDHPCDEFYKKMVLEERRKGSPDKNNANKKKTKVKEDTKKKKGGVALGSSGSGGMADELGPLTKAPILKTSQLNPINLKADSSLGTPQVHKGSAPFVGSIKSVDSLDGASFLRGSTGNSQQIRGSFNTTSGSMNKSLNVTSSVTIPALSGDYEDDDENFRPGLGFNLQDMAALGYEESDLESDESKQRKESESDSDDYRKEVDFGLDKNLSEKLMELENLEPGLRGSLEKITKLGSSLGQDIDGTLSLKSTARDESPRGKISPLDNEMERRRKAELAALSAERRQQEQFLREEETKISNANERAIKEMKEKLGRELENTKLELLEDKDRRLKLLKDEIKKEAEEEERKLRAEKKDMIREQMDKALQKLRDEVGALKREEQDKLEDEKKKALDKLAKQVETSVASEKSKLEEDQKKHLETLRNKHESEIERLKQELDKQHKEKLNSLKNELEISHKKEMEKLRDEISKLHDAEKAREESELEAAKKRQKAINDLEKGLDEILNERRMEMKHDHETQLTALRREHEEQLRKMREEFKTKIQNEEDSIKADLEQKKQQLQRQHDREVEEMKKNFQVKKECLQDQLDDEEEELKEKNSDLERRKAFLDKSLKSLDAQEKLLEERRKKLTEEKTNWNKIMMWC</sequence>
<evidence type="ECO:0000256" key="10">
    <source>
        <dbReference type="ARBA" id="ARBA00023204"/>
    </source>
</evidence>
<dbReference type="AlphaFoldDB" id="A0A2C9LVV9"/>
<keyword evidence="11" id="KW-0206">Cytoskeleton</keyword>
<evidence type="ECO:0000256" key="6">
    <source>
        <dbReference type="ARBA" id="ARBA00022763"/>
    </source>
</evidence>
<dbReference type="GO" id="GO:0051301">
    <property type="term" value="P:cell division"/>
    <property type="evidence" value="ECO:0007669"/>
    <property type="project" value="UniProtKB-KW"/>
</dbReference>
<evidence type="ECO:0000256" key="15">
    <source>
        <dbReference type="ARBA" id="ARBA00061715"/>
    </source>
</evidence>
<dbReference type="GO" id="GO:0030030">
    <property type="term" value="P:cell projection organization"/>
    <property type="evidence" value="ECO:0007669"/>
    <property type="project" value="UniProtKB-KW"/>
</dbReference>
<keyword evidence="5" id="KW-0132">Cell division</keyword>
<feature type="domain" description="WW" evidence="18">
    <location>
        <begin position="51"/>
        <end position="84"/>
    </location>
</feature>
<dbReference type="InterPro" id="IPR053233">
    <property type="entry name" value="ABRA-related"/>
</dbReference>
<dbReference type="InterPro" id="IPR001202">
    <property type="entry name" value="WW_dom"/>
</dbReference>
<dbReference type="PANTHER" id="PTHR21715">
    <property type="entry name" value="RH04127P"/>
    <property type="match status" value="1"/>
</dbReference>
<feature type="compositionally biased region" description="Basic and acidic residues" evidence="17">
    <location>
        <begin position="483"/>
        <end position="503"/>
    </location>
</feature>
<evidence type="ECO:0000256" key="11">
    <source>
        <dbReference type="ARBA" id="ARBA00023212"/>
    </source>
</evidence>
<evidence type="ECO:0000256" key="12">
    <source>
        <dbReference type="ARBA" id="ARBA00023242"/>
    </source>
</evidence>
<dbReference type="VEuPathDB" id="VectorBase:BGLAX_040232"/>
<dbReference type="GO" id="GO:0006281">
    <property type="term" value="P:DNA repair"/>
    <property type="evidence" value="ECO:0007669"/>
    <property type="project" value="UniProtKB-KW"/>
</dbReference>
<dbReference type="GO" id="GO:0005814">
    <property type="term" value="C:centriole"/>
    <property type="evidence" value="ECO:0007669"/>
    <property type="project" value="UniProtKB-SubCell"/>
</dbReference>
<evidence type="ECO:0000256" key="4">
    <source>
        <dbReference type="ARBA" id="ARBA00022553"/>
    </source>
</evidence>
<feature type="region of interest" description="Disordered" evidence="17">
    <location>
        <begin position="328"/>
        <end position="347"/>
    </location>
</feature>
<keyword evidence="13" id="KW-0131">Cell cycle</keyword>
<keyword evidence="10" id="KW-0234">DNA repair</keyword>
<dbReference type="CDD" id="cd00201">
    <property type="entry name" value="WW"/>
    <property type="match status" value="1"/>
</dbReference>
<dbReference type="GO" id="GO:0097539">
    <property type="term" value="C:ciliary transition fiber"/>
    <property type="evidence" value="ECO:0007669"/>
    <property type="project" value="UniProtKB-ARBA"/>
</dbReference>
<name>A0A2C9LVV9_BIOGL</name>
<evidence type="ECO:0000313" key="20">
    <source>
        <dbReference type="Proteomes" id="UP000076420"/>
    </source>
</evidence>
<feature type="region of interest" description="Disordered" evidence="17">
    <location>
        <begin position="454"/>
        <end position="503"/>
    </location>
</feature>
<gene>
    <name evidence="19" type="primary">106073446</name>
</gene>
<dbReference type="GO" id="GO:0005634">
    <property type="term" value="C:nucleus"/>
    <property type="evidence" value="ECO:0007669"/>
    <property type="project" value="UniProtKB-SubCell"/>
</dbReference>
<evidence type="ECO:0000256" key="8">
    <source>
        <dbReference type="ARBA" id="ARBA00022794"/>
    </source>
</evidence>
<dbReference type="SMART" id="SM00456">
    <property type="entry name" value="WW"/>
    <property type="match status" value="1"/>
</dbReference>
<keyword evidence="7" id="KW-0498">Mitosis</keyword>
<keyword evidence="3" id="KW-0963">Cytoplasm</keyword>
<evidence type="ECO:0000256" key="9">
    <source>
        <dbReference type="ARBA" id="ARBA00023054"/>
    </source>
</evidence>
<dbReference type="EnsemblMetazoa" id="BGLB035577-RA">
    <property type="protein sequence ID" value="BGLB035577-PA"/>
    <property type="gene ID" value="BGLB035577"/>
</dbReference>
<evidence type="ECO:0000256" key="1">
    <source>
        <dbReference type="ARBA" id="ARBA00004114"/>
    </source>
</evidence>
<evidence type="ECO:0000256" key="17">
    <source>
        <dbReference type="SAM" id="MobiDB-lite"/>
    </source>
</evidence>
<feature type="region of interest" description="Disordered" evidence="17">
    <location>
        <begin position="96"/>
        <end position="137"/>
    </location>
</feature>
<proteinExistence type="predicted"/>
<evidence type="ECO:0000256" key="3">
    <source>
        <dbReference type="ARBA" id="ARBA00022490"/>
    </source>
</evidence>
<keyword evidence="6" id="KW-0227">DNA damage</keyword>
<evidence type="ECO:0000256" key="14">
    <source>
        <dbReference type="ARBA" id="ARBA00056906"/>
    </source>
</evidence>
<evidence type="ECO:0000256" key="5">
    <source>
        <dbReference type="ARBA" id="ARBA00022618"/>
    </source>
</evidence>
<evidence type="ECO:0000256" key="2">
    <source>
        <dbReference type="ARBA" id="ARBA00004123"/>
    </source>
</evidence>